<dbReference type="GO" id="GO:0016887">
    <property type="term" value="F:ATP hydrolysis activity"/>
    <property type="evidence" value="ECO:0007669"/>
    <property type="project" value="InterPro"/>
</dbReference>
<dbReference type="SUPFAM" id="SSF52540">
    <property type="entry name" value="P-loop containing nucleoside triphosphate hydrolases"/>
    <property type="match status" value="1"/>
</dbReference>
<comment type="caution">
    <text evidence="5">The sequence shown here is derived from an EMBL/GenBank/DDBJ whole genome shotgun (WGS) entry which is preliminary data.</text>
</comment>
<dbReference type="AlphaFoldDB" id="A0A4R2K9M7"/>
<dbReference type="Proteomes" id="UP000295142">
    <property type="component" value="Unassembled WGS sequence"/>
</dbReference>
<dbReference type="InterPro" id="IPR027417">
    <property type="entry name" value="P-loop_NTPase"/>
</dbReference>
<organism evidence="5 6">
    <name type="scientific">Rhodovulum euryhalinum</name>
    <dbReference type="NCBI Taxonomy" id="35805"/>
    <lineage>
        <taxon>Bacteria</taxon>
        <taxon>Pseudomonadati</taxon>
        <taxon>Pseudomonadota</taxon>
        <taxon>Alphaproteobacteria</taxon>
        <taxon>Rhodobacterales</taxon>
        <taxon>Paracoccaceae</taxon>
        <taxon>Rhodovulum</taxon>
    </lineage>
</organism>
<protein>
    <submittedName>
        <fullName evidence="5">Uncharacterized protein</fullName>
    </submittedName>
</protein>
<evidence type="ECO:0000256" key="3">
    <source>
        <dbReference type="ARBA" id="ARBA00023136"/>
    </source>
</evidence>
<evidence type="ECO:0000313" key="6">
    <source>
        <dbReference type="Proteomes" id="UP000295142"/>
    </source>
</evidence>
<dbReference type="GO" id="GO:0055052">
    <property type="term" value="C:ATP-binding cassette (ABC) transporter complex, substrate-binding subunit-containing"/>
    <property type="evidence" value="ECO:0007669"/>
    <property type="project" value="TreeGrafter"/>
</dbReference>
<keyword evidence="6" id="KW-1185">Reference proteome</keyword>
<dbReference type="InterPro" id="IPR047641">
    <property type="entry name" value="ABC_transpr_MalK/UgpC-like"/>
</dbReference>
<keyword evidence="1" id="KW-1003">Cell membrane</keyword>
<evidence type="ECO:0000313" key="5">
    <source>
        <dbReference type="EMBL" id="TCO69444.1"/>
    </source>
</evidence>
<gene>
    <name evidence="5" type="ORF">EV655_11577</name>
</gene>
<evidence type="ECO:0000256" key="1">
    <source>
        <dbReference type="ARBA" id="ARBA00022475"/>
    </source>
</evidence>
<dbReference type="PANTHER" id="PTHR43875:SF15">
    <property type="entry name" value="TREHALOSE IMPORT ATP-BINDING PROTEIN SUGC"/>
    <property type="match status" value="1"/>
</dbReference>
<dbReference type="Gene3D" id="3.40.50.300">
    <property type="entry name" value="P-loop containing nucleotide triphosphate hydrolases"/>
    <property type="match status" value="1"/>
</dbReference>
<accession>A0A4R2K9M7</accession>
<name>A0A4R2K9M7_9RHOB</name>
<keyword evidence="3" id="KW-0472">Membrane</keyword>
<feature type="region of interest" description="Disordered" evidence="4">
    <location>
        <begin position="1"/>
        <end position="29"/>
    </location>
</feature>
<dbReference type="PANTHER" id="PTHR43875">
    <property type="entry name" value="MALTODEXTRIN IMPORT ATP-BINDING PROTEIN MSMX"/>
    <property type="match status" value="1"/>
</dbReference>
<dbReference type="EMBL" id="SLWW01000015">
    <property type="protein sequence ID" value="TCO69444.1"/>
    <property type="molecule type" value="Genomic_DNA"/>
</dbReference>
<proteinExistence type="predicted"/>
<sequence>MTTIQRLNAGLSPSARATPGTARSCAGARGRSTAFVTHDQEEAMELADLVVVMSMGRIEQGGKPAEIGARPATDFVHDFTAA</sequence>
<keyword evidence="2" id="KW-1278">Translocase</keyword>
<evidence type="ECO:0000256" key="2">
    <source>
        <dbReference type="ARBA" id="ARBA00022967"/>
    </source>
</evidence>
<evidence type="ECO:0000256" key="4">
    <source>
        <dbReference type="SAM" id="MobiDB-lite"/>
    </source>
</evidence>
<reference evidence="5 6" key="1">
    <citation type="submission" date="2019-03" db="EMBL/GenBank/DDBJ databases">
        <title>Genomic Encyclopedia of Type Strains, Phase IV (KMG-IV): sequencing the most valuable type-strain genomes for metagenomic binning, comparative biology and taxonomic classification.</title>
        <authorList>
            <person name="Goeker M."/>
        </authorList>
    </citation>
    <scope>NUCLEOTIDE SEQUENCE [LARGE SCALE GENOMIC DNA]</scope>
    <source>
        <strain evidence="5 6">DSM 4868</strain>
    </source>
</reference>